<protein>
    <recommendedName>
        <fullName evidence="3">Peptidase M56 domain-containing protein</fullName>
    </recommendedName>
</protein>
<keyword evidence="2" id="KW-0472">Membrane</keyword>
<gene>
    <name evidence="4" type="ORF">CDQ84_07405</name>
</gene>
<keyword evidence="5" id="KW-1185">Reference proteome</keyword>
<feature type="region of interest" description="Disordered" evidence="1">
    <location>
        <begin position="94"/>
        <end position="122"/>
    </location>
</feature>
<dbReference type="EMBL" id="NIOJ01000014">
    <property type="protein sequence ID" value="PNU00037.1"/>
    <property type="molecule type" value="Genomic_DNA"/>
</dbReference>
<evidence type="ECO:0000313" key="4">
    <source>
        <dbReference type="EMBL" id="PNU00037.1"/>
    </source>
</evidence>
<feature type="transmembrane region" description="Helical" evidence="2">
    <location>
        <begin position="348"/>
        <end position="370"/>
    </location>
</feature>
<dbReference type="Proteomes" id="UP000236151">
    <property type="component" value="Unassembled WGS sequence"/>
</dbReference>
<keyword evidence="2" id="KW-0812">Transmembrane</keyword>
<feature type="transmembrane region" description="Helical" evidence="2">
    <location>
        <begin position="6"/>
        <end position="25"/>
    </location>
</feature>
<organism evidence="4 5">
    <name type="scientific">Clostridium thermosuccinogenes</name>
    <dbReference type="NCBI Taxonomy" id="84032"/>
    <lineage>
        <taxon>Bacteria</taxon>
        <taxon>Bacillati</taxon>
        <taxon>Bacillota</taxon>
        <taxon>Clostridia</taxon>
        <taxon>Eubacteriales</taxon>
        <taxon>Clostridiaceae</taxon>
        <taxon>Clostridium</taxon>
    </lineage>
</organism>
<name>A0A2K2FGV3_9CLOT</name>
<evidence type="ECO:0000256" key="1">
    <source>
        <dbReference type="SAM" id="MobiDB-lite"/>
    </source>
</evidence>
<dbReference type="CDD" id="cd07341">
    <property type="entry name" value="M56_BlaR1_MecR1_like"/>
    <property type="match status" value="1"/>
</dbReference>
<accession>A0A2K2FGV3</accession>
<dbReference type="PANTHER" id="PTHR34978">
    <property type="entry name" value="POSSIBLE SENSOR-TRANSDUCER PROTEIN BLAR"/>
    <property type="match status" value="1"/>
</dbReference>
<evidence type="ECO:0000256" key="2">
    <source>
        <dbReference type="SAM" id="Phobius"/>
    </source>
</evidence>
<dbReference type="KEGG" id="cthd:CDO33_09105"/>
<proteinExistence type="predicted"/>
<comment type="caution">
    <text evidence="4">The sequence shown here is derived from an EMBL/GenBank/DDBJ whole genome shotgun (WGS) entry which is preliminary data.</text>
</comment>
<feature type="transmembrane region" description="Helical" evidence="2">
    <location>
        <begin position="37"/>
        <end position="54"/>
    </location>
</feature>
<sequence length="824" mass="92481">MNDIFMNLLVASVHASITAAAVILIKRIFASKLNVRIGYLLWGLVLLRFLFPVLPESRLSIFNALNLEFIDAAFLSDDPLTNDYIEKSKFEADASGHGQSRAPNGYLTDEKSSVTGDENSASVQNSKPAAFVPSAKAFPGAMVSIIPYIWASGAVLVIFYLILTNALFSIRLKKMKQAVLPEYLVERLKAATGTPRRSIRFVESEDMESPCVYGIFRSTIILPAGVLDGKDEKTLSHILLHELAHIKHGDLAVCWIASVICALHWFNPVVWYVLKQIEHDQDLWADAYTMSLLNEHEIEAYGKTLLSMAVKGGRKHLAPVTAGITEDKKTLKKRIVNIAAFSKKKYRVTLAGVLLLMAAGVMLCTSRVNYPGTDEERIRFVDNILLSLNAKDSNDAESFELRIENRNRTDLRNCKLEVLSNANTPDERMIFSKDDFRIPGRDSVKFDFEDVNYADAYVRFSCNIGFSSGDKDRINCEGDFRAFEKTLTNDSWSAATDEEVSRFIKENGINVIGVSRIYGICTIILFENEGSSGYYELYKDNRSGELRSRKIIGYTFEQDKPPIQMMGGTASGNYPFVNFRINSPALLAVGDKIEVQTTKGTISLRMDGKKGHTVKTRGYGSIYRILVYDKTGKMIYDGKRSLLEDVSFRPDDPSYLNIMHEKNYKIIDQTPVIQEINFTKAMFPQKYIVAYKSDDMDWKIPVLTYGDTTVYLKSIVESNESPDYLYALFYFVHDTKGKDSGKILSSTRVIREDDGEYAYTSDANPRRDVILSATGLKVKNAVSLRSHGPGDQIAIYLDRAMVEKSNGEFSVILEGLNQISYASK</sequence>
<dbReference type="Pfam" id="PF05569">
    <property type="entry name" value="Peptidase_M56"/>
    <property type="match status" value="1"/>
</dbReference>
<dbReference type="InterPro" id="IPR052173">
    <property type="entry name" value="Beta-lactam_resp_regulator"/>
</dbReference>
<dbReference type="InterPro" id="IPR008756">
    <property type="entry name" value="Peptidase_M56"/>
</dbReference>
<feature type="compositionally biased region" description="Polar residues" evidence="1">
    <location>
        <begin position="113"/>
        <end position="122"/>
    </location>
</feature>
<dbReference type="PANTHER" id="PTHR34978:SF3">
    <property type="entry name" value="SLR0241 PROTEIN"/>
    <property type="match status" value="1"/>
</dbReference>
<keyword evidence="2" id="KW-1133">Transmembrane helix</keyword>
<feature type="transmembrane region" description="Helical" evidence="2">
    <location>
        <begin position="148"/>
        <end position="168"/>
    </location>
</feature>
<dbReference type="RefSeq" id="WP_103081093.1">
    <property type="nucleotide sequence ID" value="NZ_CP021850.1"/>
</dbReference>
<dbReference type="Gene3D" id="3.30.2010.10">
    <property type="entry name" value="Metalloproteases ('zincins'), catalytic domain"/>
    <property type="match status" value="1"/>
</dbReference>
<feature type="domain" description="Peptidase M56" evidence="3">
    <location>
        <begin position="8"/>
        <end position="338"/>
    </location>
</feature>
<dbReference type="OrthoDB" id="9762883at2"/>
<dbReference type="AlphaFoldDB" id="A0A2K2FGV3"/>
<reference evidence="4 5" key="1">
    <citation type="submission" date="2017-06" db="EMBL/GenBank/DDBJ databases">
        <title>Investigating the central metabolism of Clostridium thermosuccinogenes.</title>
        <authorList>
            <person name="Koendjbiharie J.G."/>
            <person name="van Kranenburg R."/>
        </authorList>
    </citation>
    <scope>NUCLEOTIDE SEQUENCE [LARGE SCALE GENOMIC DNA]</scope>
    <source>
        <strain evidence="4 5">DSM 5806</strain>
    </source>
</reference>
<evidence type="ECO:0000259" key="3">
    <source>
        <dbReference type="Pfam" id="PF05569"/>
    </source>
</evidence>
<evidence type="ECO:0000313" key="5">
    <source>
        <dbReference type="Proteomes" id="UP000236151"/>
    </source>
</evidence>